<dbReference type="GO" id="GO:0005840">
    <property type="term" value="C:ribosome"/>
    <property type="evidence" value="ECO:0007669"/>
    <property type="project" value="UniProtKB-KW"/>
</dbReference>
<dbReference type="Proteomes" id="UP001202328">
    <property type="component" value="Unassembled WGS sequence"/>
</dbReference>
<dbReference type="InterPro" id="IPR006846">
    <property type="entry name" value="Ribosomal_eS30"/>
</dbReference>
<keyword evidence="1" id="KW-0689">Ribosomal protein</keyword>
<keyword evidence="2" id="KW-0687">Ribonucleoprotein</keyword>
<dbReference type="GO" id="GO:0006412">
    <property type="term" value="P:translation"/>
    <property type="evidence" value="ECO:0007669"/>
    <property type="project" value="InterPro"/>
</dbReference>
<dbReference type="AlphaFoldDB" id="A0AAD4SLW5"/>
<protein>
    <submittedName>
        <fullName evidence="3">Uncharacterized protein</fullName>
    </submittedName>
</protein>
<name>A0AAD4SLW5_9MAGN</name>
<evidence type="ECO:0000313" key="4">
    <source>
        <dbReference type="Proteomes" id="UP001202328"/>
    </source>
</evidence>
<comment type="caution">
    <text evidence="3">The sequence shown here is derived from an EMBL/GenBank/DDBJ whole genome shotgun (WGS) entry which is preliminary data.</text>
</comment>
<reference evidence="3" key="1">
    <citation type="submission" date="2022-04" db="EMBL/GenBank/DDBJ databases">
        <title>A functionally conserved STORR gene fusion in Papaver species that diverged 16.8 million years ago.</title>
        <authorList>
            <person name="Catania T."/>
        </authorList>
    </citation>
    <scope>NUCLEOTIDE SEQUENCE</scope>
    <source>
        <strain evidence="3">S-188037</strain>
    </source>
</reference>
<proteinExistence type="predicted"/>
<keyword evidence="4" id="KW-1185">Reference proteome</keyword>
<accession>A0AAD4SLW5</accession>
<gene>
    <name evidence="3" type="ORF">MKW98_011771</name>
</gene>
<evidence type="ECO:0000256" key="1">
    <source>
        <dbReference type="ARBA" id="ARBA00022980"/>
    </source>
</evidence>
<sequence length="121" mass="13892">MLVLEKLEETSYISKQEKKNKPRGCAHKRMQYNRRFVTAGASVLKKALVLMWWRLYGLNWVVNGCLEREIKVLRNSWSYICRGMLLWTSEQVETGKAAGTVKLTTPGFGDLSYLVSASLFN</sequence>
<dbReference type="EMBL" id="JAJJMB010009441">
    <property type="protein sequence ID" value="KAI3913710.1"/>
    <property type="molecule type" value="Genomic_DNA"/>
</dbReference>
<dbReference type="GO" id="GO:1990904">
    <property type="term" value="C:ribonucleoprotein complex"/>
    <property type="evidence" value="ECO:0007669"/>
    <property type="project" value="UniProtKB-KW"/>
</dbReference>
<organism evidence="3 4">
    <name type="scientific">Papaver atlanticum</name>
    <dbReference type="NCBI Taxonomy" id="357466"/>
    <lineage>
        <taxon>Eukaryota</taxon>
        <taxon>Viridiplantae</taxon>
        <taxon>Streptophyta</taxon>
        <taxon>Embryophyta</taxon>
        <taxon>Tracheophyta</taxon>
        <taxon>Spermatophyta</taxon>
        <taxon>Magnoliopsida</taxon>
        <taxon>Ranunculales</taxon>
        <taxon>Papaveraceae</taxon>
        <taxon>Papaveroideae</taxon>
        <taxon>Papaver</taxon>
    </lineage>
</organism>
<dbReference type="GO" id="GO:0003735">
    <property type="term" value="F:structural constituent of ribosome"/>
    <property type="evidence" value="ECO:0007669"/>
    <property type="project" value="InterPro"/>
</dbReference>
<dbReference type="Pfam" id="PF04758">
    <property type="entry name" value="Ribosomal_S30"/>
    <property type="match status" value="1"/>
</dbReference>
<evidence type="ECO:0000256" key="2">
    <source>
        <dbReference type="ARBA" id="ARBA00023274"/>
    </source>
</evidence>
<evidence type="ECO:0000313" key="3">
    <source>
        <dbReference type="EMBL" id="KAI3913710.1"/>
    </source>
</evidence>